<reference evidence="2" key="1">
    <citation type="submission" date="2023-03" db="EMBL/GenBank/DDBJ databases">
        <title>Lomoglobus Profundus gen. nov., sp. nov., a novel member of the phylum Verrucomicrobia, isolated from deep-marine sediment of South China Sea.</title>
        <authorList>
            <person name="Ahmad T."/>
            <person name="Ishaq S.E."/>
            <person name="Wang F."/>
        </authorList>
    </citation>
    <scope>NUCLEOTIDE SEQUENCE</scope>
    <source>
        <strain evidence="2">LMO-M01</strain>
    </source>
</reference>
<keyword evidence="3" id="KW-1185">Reference proteome</keyword>
<name>A0AAE9ZXT9_9BACT</name>
<feature type="region of interest" description="Disordered" evidence="1">
    <location>
        <begin position="548"/>
        <end position="570"/>
    </location>
</feature>
<dbReference type="Proteomes" id="UP001218638">
    <property type="component" value="Chromosome"/>
</dbReference>
<evidence type="ECO:0000256" key="1">
    <source>
        <dbReference type="SAM" id="MobiDB-lite"/>
    </source>
</evidence>
<proteinExistence type="predicted"/>
<dbReference type="EMBL" id="CP119075">
    <property type="protein sequence ID" value="WED65129.1"/>
    <property type="molecule type" value="Genomic_DNA"/>
</dbReference>
<sequence>MNTSKKILSLFVSVAFSVAGYCSGYLDGNGDGVDDYWWTVTPDYHNSTSYIPGCGYEYEGGYTYTAATAGKYMLQGKKTAGWVSFFTRTLAQNQSHEWIYCDTACSQYYQFRMVRVTTIDDFDDIELYDDQNSLIQTVNDSDTIDVVVAPDSQTQMIVCDSSGSQINGSLLRWKVVTPSSSIAYFTGSYINYASIIALGGPGQYLICVGIGDSFSICFTVNLFKVELEEVSFLGGNYPITRQSDSTVMSSSQWLDLNHDGDVLDSSEHGYPVAYKKGATPTLSAIIKATSSVAGKTIKVRGIGIGFVIDETTASVSGSTITLNPTMANGAFDSSSVRSYSNGSYIITWGVKIGSSSWYNVGKSRNTLYLTYDTPPTIKFENAYGGGFTELYDTALAYACGYANGQSSASSVISNVNSGVASDVGYNAYASPYLITTNPIVAYDDTDGIVCLDGAFLVKGLLASVGISSEVKFIFGGTGTSNRSMFQYSSSTSNLATFYVIKPATDSTPANPHFTYHAAVQYGSTLYDPSYGTSYTSLGLSEVANGGCSEQHSGSLPSPSWNSVDKCTHAP</sequence>
<accession>A0AAE9ZXT9</accession>
<evidence type="ECO:0000313" key="3">
    <source>
        <dbReference type="Proteomes" id="UP001218638"/>
    </source>
</evidence>
<gene>
    <name evidence="2" type="ORF">PXH66_22555</name>
</gene>
<dbReference type="AlphaFoldDB" id="A0AAE9ZXT9"/>
<evidence type="ECO:0000313" key="2">
    <source>
        <dbReference type="EMBL" id="WED65129.1"/>
    </source>
</evidence>
<dbReference type="KEGG" id="slom:PXH66_22555"/>
<protein>
    <submittedName>
        <fullName evidence="2">Uncharacterized protein</fullName>
    </submittedName>
</protein>
<feature type="compositionally biased region" description="Polar residues" evidence="1">
    <location>
        <begin position="548"/>
        <end position="564"/>
    </location>
</feature>
<dbReference type="RefSeq" id="WP_330929515.1">
    <property type="nucleotide sequence ID" value="NZ_CP119075.1"/>
</dbReference>
<organism evidence="2 3">
    <name type="scientific">Synoicihabitans lomoniglobus</name>
    <dbReference type="NCBI Taxonomy" id="2909285"/>
    <lineage>
        <taxon>Bacteria</taxon>
        <taxon>Pseudomonadati</taxon>
        <taxon>Verrucomicrobiota</taxon>
        <taxon>Opitutia</taxon>
        <taxon>Opitutales</taxon>
        <taxon>Opitutaceae</taxon>
        <taxon>Synoicihabitans</taxon>
    </lineage>
</organism>